<dbReference type="AlphaFoldDB" id="A0AAD9GFP1"/>
<reference evidence="1" key="1">
    <citation type="journal article" date="2014" name="Nucleic Acids Res.">
        <title>The evolutionary dynamics of variant antigen genes in Babesia reveal a history of genomic innovation underlying host-parasite interaction.</title>
        <authorList>
            <person name="Jackson A.P."/>
            <person name="Otto T.D."/>
            <person name="Darby A."/>
            <person name="Ramaprasad A."/>
            <person name="Xia D."/>
            <person name="Echaide I.E."/>
            <person name="Farber M."/>
            <person name="Gahlot S."/>
            <person name="Gamble J."/>
            <person name="Gupta D."/>
            <person name="Gupta Y."/>
            <person name="Jackson L."/>
            <person name="Malandrin L."/>
            <person name="Malas T.B."/>
            <person name="Moussa E."/>
            <person name="Nair M."/>
            <person name="Reid A.J."/>
            <person name="Sanders M."/>
            <person name="Sharma J."/>
            <person name="Tracey A."/>
            <person name="Quail M.A."/>
            <person name="Weir W."/>
            <person name="Wastling J.M."/>
            <person name="Hall N."/>
            <person name="Willadsen P."/>
            <person name="Lingelbach K."/>
            <person name="Shiels B."/>
            <person name="Tait A."/>
            <person name="Berriman M."/>
            <person name="Allred D.R."/>
            <person name="Pain A."/>
        </authorList>
    </citation>
    <scope>NUCLEOTIDE SEQUENCE</scope>
    <source>
        <strain evidence="1">1802A</strain>
    </source>
</reference>
<reference evidence="1" key="2">
    <citation type="submission" date="2021-05" db="EMBL/GenBank/DDBJ databases">
        <authorList>
            <person name="Pain A."/>
        </authorList>
    </citation>
    <scope>NUCLEOTIDE SEQUENCE</scope>
    <source>
        <strain evidence="1">1802A</strain>
    </source>
</reference>
<keyword evidence="2" id="KW-1185">Reference proteome</keyword>
<sequence length="158" mass="17345">MGSAKIIPADAGSDHAIKPCRPYERRREVYKEGSSRSNPYVAEPVAYSKGVAGRGERPHNEDIQAANAAFHGKHLSQPYSQSLNHKTADCEMGISSATNLPDSAVSGTATAQALPIPPLFENFADTWTPYPSFTEIFRLVLHLNRLMHDIVVKKGKDR</sequence>
<evidence type="ECO:0000313" key="1">
    <source>
        <dbReference type="EMBL" id="KAK1937587.1"/>
    </source>
</evidence>
<organism evidence="1 2">
    <name type="scientific">Babesia divergens</name>
    <dbReference type="NCBI Taxonomy" id="32595"/>
    <lineage>
        <taxon>Eukaryota</taxon>
        <taxon>Sar</taxon>
        <taxon>Alveolata</taxon>
        <taxon>Apicomplexa</taxon>
        <taxon>Aconoidasida</taxon>
        <taxon>Piroplasmida</taxon>
        <taxon>Babesiidae</taxon>
        <taxon>Babesia</taxon>
    </lineage>
</organism>
<proteinExistence type="predicted"/>
<dbReference type="EMBL" id="JAHBMH010000033">
    <property type="protein sequence ID" value="KAK1937587.1"/>
    <property type="molecule type" value="Genomic_DNA"/>
</dbReference>
<protein>
    <submittedName>
        <fullName evidence="1">Uncharacterized protein</fullName>
    </submittedName>
</protein>
<accession>A0AAD9GFP1</accession>
<comment type="caution">
    <text evidence="1">The sequence shown here is derived from an EMBL/GenBank/DDBJ whole genome shotgun (WGS) entry which is preliminary data.</text>
</comment>
<evidence type="ECO:0000313" key="2">
    <source>
        <dbReference type="Proteomes" id="UP001195914"/>
    </source>
</evidence>
<dbReference type="Proteomes" id="UP001195914">
    <property type="component" value="Unassembled WGS sequence"/>
</dbReference>
<name>A0AAD9GFP1_BABDI</name>
<gene>
    <name evidence="1" type="ORF">X943_003110</name>
</gene>